<dbReference type="PANTHER" id="PTHR34821:SF2">
    <property type="entry name" value="INNER MEMBRANE PROTEIN YDCZ"/>
    <property type="match status" value="1"/>
</dbReference>
<dbReference type="PANTHER" id="PTHR34821">
    <property type="entry name" value="INNER MEMBRANE PROTEIN YDCZ"/>
    <property type="match status" value="1"/>
</dbReference>
<evidence type="ECO:0000313" key="2">
    <source>
        <dbReference type="EMBL" id="SVH91652.1"/>
    </source>
</evidence>
<keyword evidence="1" id="KW-0472">Membrane</keyword>
<gene>
    <name evidence="2" type="primary">ydcZ</name>
    <name evidence="2" type="ORF">SAMEA3710514_04588</name>
</gene>
<dbReference type="Proteomes" id="UP000260191">
    <property type="component" value="Unassembled WGS sequence"/>
</dbReference>
<dbReference type="InterPro" id="IPR006750">
    <property type="entry name" value="YdcZ"/>
</dbReference>
<reference evidence="2 3" key="1">
    <citation type="submission" date="2018-06" db="EMBL/GenBank/DDBJ databases">
        <authorList>
            <consortium name="Pathogen Informatics"/>
            <person name="Doyle S."/>
        </authorList>
    </citation>
    <scope>NUCLEOTIDE SEQUENCE [LARGE SCALE GENOMIC DNA]</scope>
    <source>
        <strain evidence="2 3">4028STDY6275000</strain>
    </source>
</reference>
<evidence type="ECO:0000313" key="3">
    <source>
        <dbReference type="Proteomes" id="UP000260191"/>
    </source>
</evidence>
<keyword evidence="1" id="KW-1133">Transmembrane helix</keyword>
<dbReference type="Pfam" id="PF04657">
    <property type="entry name" value="DMT_YdcZ"/>
    <property type="match status" value="1"/>
</dbReference>
<feature type="transmembrane region" description="Helical" evidence="1">
    <location>
        <begin position="126"/>
        <end position="144"/>
    </location>
</feature>
<feature type="transmembrane region" description="Helical" evidence="1">
    <location>
        <begin position="34"/>
        <end position="55"/>
    </location>
</feature>
<dbReference type="EMBL" id="UIPR01000116">
    <property type="protein sequence ID" value="SVH91652.1"/>
    <property type="molecule type" value="Genomic_DNA"/>
</dbReference>
<organism evidence="2 3">
    <name type="scientific">Shigella flexneri</name>
    <dbReference type="NCBI Taxonomy" id="623"/>
    <lineage>
        <taxon>Bacteria</taxon>
        <taxon>Pseudomonadati</taxon>
        <taxon>Pseudomonadota</taxon>
        <taxon>Gammaproteobacteria</taxon>
        <taxon>Enterobacterales</taxon>
        <taxon>Enterobacteriaceae</taxon>
        <taxon>Shigella</taxon>
    </lineage>
</organism>
<protein>
    <submittedName>
        <fullName evidence="2">Inner membrane protein ydcZ</fullName>
    </submittedName>
</protein>
<dbReference type="GO" id="GO:0005886">
    <property type="term" value="C:plasma membrane"/>
    <property type="evidence" value="ECO:0007669"/>
    <property type="project" value="TreeGrafter"/>
</dbReference>
<proteinExistence type="predicted"/>
<feature type="transmembrane region" description="Helical" evidence="1">
    <location>
        <begin position="94"/>
        <end position="114"/>
    </location>
</feature>
<evidence type="ECO:0000256" key="1">
    <source>
        <dbReference type="SAM" id="Phobius"/>
    </source>
</evidence>
<sequence>MNQSLTLAFLIAAGIGLVVQNTLMVRITQTSSTILIAMLLNSLVGIVLFVSILWFKQGMAGFGELVSSVRWWTLIPGLLGSFFVFASISGYQNVGAATTIAVLVASQLIGGLVLDIFRSHGVPLRALFGPICGAILLVVAPGWWPDAHFNQRMVPPLVNCSWRASISSLCLRP</sequence>
<dbReference type="AlphaFoldDB" id="A0A658Z437"/>
<name>A0A658Z437_SHIFL</name>
<keyword evidence="1" id="KW-0812">Transmembrane</keyword>
<feature type="transmembrane region" description="Helical" evidence="1">
    <location>
        <begin position="67"/>
        <end position="88"/>
    </location>
</feature>
<accession>A0A658Z437</accession>